<accession>A0A8T1M3V3</accession>
<sequence>MIIASRSRTEGSSIQLMQKRKQILPVYAISNGTLDYYFFIPDWMSDLRECGFLDINSSIILNGQVASCIRCKNDGLLITSVAVLECDYTGGQLTGSVDVAQMYTTSCTGTISLRTSCLLLCTLDSLLEVNGDFYGQLCVRDKGDFAEANAS</sequence>
<organism evidence="1 2">
    <name type="scientific">Clonorchis sinensis</name>
    <name type="common">Chinese liver fluke</name>
    <dbReference type="NCBI Taxonomy" id="79923"/>
    <lineage>
        <taxon>Eukaryota</taxon>
        <taxon>Metazoa</taxon>
        <taxon>Spiralia</taxon>
        <taxon>Lophotrochozoa</taxon>
        <taxon>Platyhelminthes</taxon>
        <taxon>Trematoda</taxon>
        <taxon>Digenea</taxon>
        <taxon>Opisthorchiida</taxon>
        <taxon>Opisthorchiata</taxon>
        <taxon>Opisthorchiidae</taxon>
        <taxon>Clonorchis</taxon>
    </lineage>
</organism>
<evidence type="ECO:0000313" key="1">
    <source>
        <dbReference type="EMBL" id="KAG5443648.1"/>
    </source>
</evidence>
<dbReference type="EMBL" id="NIRI02000056">
    <property type="protein sequence ID" value="KAG5443648.1"/>
    <property type="molecule type" value="Genomic_DNA"/>
</dbReference>
<comment type="caution">
    <text evidence="1">The sequence shown here is derived from an EMBL/GenBank/DDBJ whole genome shotgun (WGS) entry which is preliminary data.</text>
</comment>
<dbReference type="OrthoDB" id="10596529at2759"/>
<keyword evidence="2" id="KW-1185">Reference proteome</keyword>
<dbReference type="Proteomes" id="UP000286415">
    <property type="component" value="Unassembled WGS sequence"/>
</dbReference>
<reference evidence="1 2" key="2">
    <citation type="journal article" date="2021" name="Genomics">
        <title>High-quality reference genome for Clonorchis sinensis.</title>
        <authorList>
            <person name="Young N.D."/>
            <person name="Stroehlein A.J."/>
            <person name="Kinkar L."/>
            <person name="Wang T."/>
            <person name="Sohn W.M."/>
            <person name="Chang B.C.H."/>
            <person name="Kaur P."/>
            <person name="Weisz D."/>
            <person name="Dudchenko O."/>
            <person name="Aiden E.L."/>
            <person name="Korhonen P.K."/>
            <person name="Gasser R.B."/>
        </authorList>
    </citation>
    <scope>NUCLEOTIDE SEQUENCE [LARGE SCALE GENOMIC DNA]</scope>
    <source>
        <strain evidence="1">Cs-k2</strain>
    </source>
</reference>
<gene>
    <name evidence="1" type="ORF">CSKR_102547</name>
</gene>
<protein>
    <submittedName>
        <fullName evidence="1">Uncharacterized protein</fullName>
    </submittedName>
</protein>
<name>A0A8T1M3V3_CLOSI</name>
<evidence type="ECO:0000313" key="2">
    <source>
        <dbReference type="Proteomes" id="UP000286415"/>
    </source>
</evidence>
<proteinExistence type="predicted"/>
<reference evidence="1 2" key="1">
    <citation type="journal article" date="2018" name="Biotechnol. Adv.">
        <title>Improved genomic resources and new bioinformatic workflow for the carcinogenic parasite Clonorchis sinensis: Biotechnological implications.</title>
        <authorList>
            <person name="Wang D."/>
            <person name="Korhonen P.K."/>
            <person name="Gasser R.B."/>
            <person name="Young N.D."/>
        </authorList>
    </citation>
    <scope>NUCLEOTIDE SEQUENCE [LARGE SCALE GENOMIC DNA]</scope>
    <source>
        <strain evidence="1">Cs-k2</strain>
    </source>
</reference>